<reference evidence="3 4" key="1">
    <citation type="submission" date="2024-04" db="EMBL/GenBank/DDBJ databases">
        <title>Complete genome sequence of Fusarium acuminatum.</title>
        <authorList>
            <person name="Lan B."/>
        </authorList>
    </citation>
    <scope>NUCLEOTIDE SEQUENCE [LARGE SCALE GENOMIC DNA]</scope>
    <source>
        <strain evidence="3">1A</strain>
    </source>
</reference>
<dbReference type="Pfam" id="PF12697">
    <property type="entry name" value="Abhydrolase_6"/>
    <property type="match status" value="1"/>
</dbReference>
<sequence>MIKTLALFTLVAAASARKCTNITVPVSLTSENAVFDFKTPLTKIDVTSFAVNLARQDPPFVKQVQKGLKNITGSYELAATYCEPDAGPGEELQIMTHGIGFDRSYWDFPYNGYNYSYVARAVDEHGYSTLTWDRLGVGASSKGDPLSEIQSFIEIAALKALTTKAREGSLPGVSCPYSKTIHIGHSFGSVISYALANESPELTDAIILTGFSQSPAYMPLFILSNNFIPITDTPLAAQYPAGYIATESTVGVQINFFSEGDFDPQLLDVAYQTAQPVTPGELLTIGVPAGKNNSYTGPVQIVTGGKSIVQVGPVTVTNSKIERDVPFCGDNCYSTVSAGVELPSLLDLSRNFFTKASRFNTTVIPGAGHGLNFGYSHTLTYDAIFNFLSE</sequence>
<evidence type="ECO:0000313" key="4">
    <source>
        <dbReference type="Proteomes" id="UP001489902"/>
    </source>
</evidence>
<dbReference type="SUPFAM" id="SSF53474">
    <property type="entry name" value="alpha/beta-Hydrolases"/>
    <property type="match status" value="1"/>
</dbReference>
<dbReference type="EMBL" id="CP151262">
    <property type="protein sequence ID" value="WZH44233.1"/>
    <property type="molecule type" value="Genomic_DNA"/>
</dbReference>
<protein>
    <recommendedName>
        <fullName evidence="2">AB hydrolase-1 domain-containing protein</fullName>
    </recommendedName>
</protein>
<feature type="signal peptide" evidence="1">
    <location>
        <begin position="1"/>
        <end position="16"/>
    </location>
</feature>
<evidence type="ECO:0000259" key="2">
    <source>
        <dbReference type="Pfam" id="PF12697"/>
    </source>
</evidence>
<proteinExistence type="predicted"/>
<dbReference type="InterPro" id="IPR029058">
    <property type="entry name" value="AB_hydrolase_fold"/>
</dbReference>
<evidence type="ECO:0000256" key="1">
    <source>
        <dbReference type="SAM" id="SignalP"/>
    </source>
</evidence>
<organism evidence="3 4">
    <name type="scientific">Fusarium acuminatum</name>
    <dbReference type="NCBI Taxonomy" id="5515"/>
    <lineage>
        <taxon>Eukaryota</taxon>
        <taxon>Fungi</taxon>
        <taxon>Dikarya</taxon>
        <taxon>Ascomycota</taxon>
        <taxon>Pezizomycotina</taxon>
        <taxon>Sordariomycetes</taxon>
        <taxon>Hypocreomycetidae</taxon>
        <taxon>Hypocreales</taxon>
        <taxon>Nectriaceae</taxon>
        <taxon>Fusarium</taxon>
        <taxon>Fusarium tricinctum species complex</taxon>
    </lineage>
</organism>
<dbReference type="InterPro" id="IPR000073">
    <property type="entry name" value="AB_hydrolase_1"/>
</dbReference>
<keyword evidence="4" id="KW-1185">Reference proteome</keyword>
<accession>A0ABZ2WU85</accession>
<dbReference type="Gene3D" id="3.40.50.1820">
    <property type="entry name" value="alpha/beta hydrolase"/>
    <property type="match status" value="1"/>
</dbReference>
<name>A0ABZ2WU85_9HYPO</name>
<feature type="chain" id="PRO_5047314791" description="AB hydrolase-1 domain-containing protein" evidence="1">
    <location>
        <begin position="17"/>
        <end position="390"/>
    </location>
</feature>
<feature type="domain" description="AB hydrolase-1" evidence="2">
    <location>
        <begin position="95"/>
        <end position="371"/>
    </location>
</feature>
<keyword evidence="1" id="KW-0732">Signal</keyword>
<gene>
    <name evidence="3" type="ORF">QYS62_005252</name>
</gene>
<dbReference type="Proteomes" id="UP001489902">
    <property type="component" value="Chromosome 3"/>
</dbReference>
<evidence type="ECO:0000313" key="3">
    <source>
        <dbReference type="EMBL" id="WZH44233.1"/>
    </source>
</evidence>